<evidence type="ECO:0008006" key="5">
    <source>
        <dbReference type="Google" id="ProtNLM"/>
    </source>
</evidence>
<dbReference type="Gene3D" id="2.60.40.4070">
    <property type="match status" value="1"/>
</dbReference>
<dbReference type="Pfam" id="PF01510">
    <property type="entry name" value="Amidase_2"/>
    <property type="match status" value="1"/>
</dbReference>
<feature type="domain" description="N-acetylmuramoyl-L-alanine amidase" evidence="2">
    <location>
        <begin position="173"/>
        <end position="319"/>
    </location>
</feature>
<sequence length="435" mass="47634">MTTKIFHNLPALILAVFSLVSAQLLDAVLELPIQTAPAVTRTADGFIATGTVTLPDTTLQLSGAALRLASTGTVSVSFTAAAADKNDTNSQEARLFPEPSSNRTIAVSRFETPFTAVRIRFTVISASRITILSFGVLEAEDNDIYPETAPGILRPGLTGIEKPVVISRDEWNANPPKYNYRYHPYFDKLTLHHAAGWQAWTLEEGKEQVKAIQEFHQEGRGWSDIGYHFLVDLSGNIYQGRPEIVIGAHVGGANTGNIGVCMLGCYHPPETGWPCYDTMTKDTEDALVHLYAWIADTYTIDAQVLLGHRDYFGTTACPGDNVWSLLPGLREDIVLFIASGGPPDAFRLLPNYPNPFNAMTTIPFRTTGGQSARIVITDLLGREITSLEKKNTLNGYNEVRWHGRDVSGVRAATGVYLYAVETGGERRSGKVVYLK</sequence>
<name>A0A381SXY2_9ZZZZ</name>
<dbReference type="SMART" id="SM00644">
    <property type="entry name" value="Ami_2"/>
    <property type="match status" value="1"/>
</dbReference>
<dbReference type="Gene3D" id="3.40.80.10">
    <property type="entry name" value="Peptidoglycan recognition protein-like"/>
    <property type="match status" value="1"/>
</dbReference>
<feature type="domain" description="Peptidoglycan recognition protein family" evidence="3">
    <location>
        <begin position="163"/>
        <end position="312"/>
    </location>
</feature>
<proteinExistence type="inferred from homology"/>
<gene>
    <name evidence="4" type="ORF">METZ01_LOCUS61005</name>
</gene>
<dbReference type="PANTHER" id="PTHR11022">
    <property type="entry name" value="PEPTIDOGLYCAN RECOGNITION PROTEIN"/>
    <property type="match status" value="1"/>
</dbReference>
<dbReference type="NCBIfam" id="TIGR04183">
    <property type="entry name" value="Por_Secre_tail"/>
    <property type="match status" value="1"/>
</dbReference>
<dbReference type="InterPro" id="IPR006619">
    <property type="entry name" value="PGRP_domain_met/bac"/>
</dbReference>
<dbReference type="EMBL" id="UINC01003650">
    <property type="protein sequence ID" value="SVA08151.1"/>
    <property type="molecule type" value="Genomic_DNA"/>
</dbReference>
<dbReference type="PANTHER" id="PTHR11022:SF41">
    <property type="entry name" value="PEPTIDOGLYCAN-RECOGNITION PROTEIN LC-RELATED"/>
    <property type="match status" value="1"/>
</dbReference>
<dbReference type="SMART" id="SM00701">
    <property type="entry name" value="PGRP"/>
    <property type="match status" value="1"/>
</dbReference>
<dbReference type="AlphaFoldDB" id="A0A381SXY2"/>
<evidence type="ECO:0000259" key="3">
    <source>
        <dbReference type="SMART" id="SM00701"/>
    </source>
</evidence>
<organism evidence="4">
    <name type="scientific">marine metagenome</name>
    <dbReference type="NCBI Taxonomy" id="408172"/>
    <lineage>
        <taxon>unclassified sequences</taxon>
        <taxon>metagenomes</taxon>
        <taxon>ecological metagenomes</taxon>
    </lineage>
</organism>
<evidence type="ECO:0000259" key="2">
    <source>
        <dbReference type="SMART" id="SM00644"/>
    </source>
</evidence>
<protein>
    <recommendedName>
        <fullName evidence="5">Peptidoglycan recognition protein family domain-containing protein</fullName>
    </recommendedName>
</protein>
<dbReference type="InterPro" id="IPR036505">
    <property type="entry name" value="Amidase/PGRP_sf"/>
</dbReference>
<dbReference type="InterPro" id="IPR026444">
    <property type="entry name" value="Secre_tail"/>
</dbReference>
<dbReference type="GO" id="GO:0008270">
    <property type="term" value="F:zinc ion binding"/>
    <property type="evidence" value="ECO:0007669"/>
    <property type="project" value="InterPro"/>
</dbReference>
<dbReference type="InterPro" id="IPR015510">
    <property type="entry name" value="PGRP"/>
</dbReference>
<evidence type="ECO:0000256" key="1">
    <source>
        <dbReference type="ARBA" id="ARBA00007553"/>
    </source>
</evidence>
<dbReference type="InterPro" id="IPR002502">
    <property type="entry name" value="Amidase_domain"/>
</dbReference>
<dbReference type="SUPFAM" id="SSF55846">
    <property type="entry name" value="N-acetylmuramoyl-L-alanine amidase-like"/>
    <property type="match status" value="1"/>
</dbReference>
<dbReference type="GO" id="GO:0008745">
    <property type="term" value="F:N-acetylmuramoyl-L-alanine amidase activity"/>
    <property type="evidence" value="ECO:0007669"/>
    <property type="project" value="InterPro"/>
</dbReference>
<evidence type="ECO:0000313" key="4">
    <source>
        <dbReference type="EMBL" id="SVA08151.1"/>
    </source>
</evidence>
<dbReference type="GO" id="GO:0009253">
    <property type="term" value="P:peptidoglycan catabolic process"/>
    <property type="evidence" value="ECO:0007669"/>
    <property type="project" value="InterPro"/>
</dbReference>
<accession>A0A381SXY2</accession>
<reference evidence="4" key="1">
    <citation type="submission" date="2018-05" db="EMBL/GenBank/DDBJ databases">
        <authorList>
            <person name="Lanie J.A."/>
            <person name="Ng W.-L."/>
            <person name="Kazmierczak K.M."/>
            <person name="Andrzejewski T.M."/>
            <person name="Davidsen T.M."/>
            <person name="Wayne K.J."/>
            <person name="Tettelin H."/>
            <person name="Glass J.I."/>
            <person name="Rusch D."/>
            <person name="Podicherti R."/>
            <person name="Tsui H.-C.T."/>
            <person name="Winkler M.E."/>
        </authorList>
    </citation>
    <scope>NUCLEOTIDE SEQUENCE</scope>
</reference>
<dbReference type="CDD" id="cd06583">
    <property type="entry name" value="PGRP"/>
    <property type="match status" value="1"/>
</dbReference>
<comment type="similarity">
    <text evidence="1">Belongs to the N-acetylmuramoyl-L-alanine amidase 2 family.</text>
</comment>